<keyword evidence="1" id="KW-1133">Transmembrane helix</keyword>
<protein>
    <submittedName>
        <fullName evidence="3">Putative secreted peptide</fullName>
    </submittedName>
</protein>
<proteinExistence type="predicted"/>
<accession>A0A2M3ZR05</accession>
<evidence type="ECO:0000256" key="2">
    <source>
        <dbReference type="SAM" id="SignalP"/>
    </source>
</evidence>
<feature type="transmembrane region" description="Helical" evidence="1">
    <location>
        <begin position="25"/>
        <end position="44"/>
    </location>
</feature>
<keyword evidence="2" id="KW-0732">Signal</keyword>
<evidence type="ECO:0000313" key="3">
    <source>
        <dbReference type="EMBL" id="MBW30969.1"/>
    </source>
</evidence>
<feature type="signal peptide" evidence="2">
    <location>
        <begin position="1"/>
        <end position="15"/>
    </location>
</feature>
<dbReference type="EMBL" id="GGFM01010218">
    <property type="protein sequence ID" value="MBW30969.1"/>
    <property type="molecule type" value="Transcribed_RNA"/>
</dbReference>
<keyword evidence="1" id="KW-0472">Membrane</keyword>
<keyword evidence="1" id="KW-0812">Transmembrane</keyword>
<organism evidence="3">
    <name type="scientific">Anopheles braziliensis</name>
    <dbReference type="NCBI Taxonomy" id="58242"/>
    <lineage>
        <taxon>Eukaryota</taxon>
        <taxon>Metazoa</taxon>
        <taxon>Ecdysozoa</taxon>
        <taxon>Arthropoda</taxon>
        <taxon>Hexapoda</taxon>
        <taxon>Insecta</taxon>
        <taxon>Pterygota</taxon>
        <taxon>Neoptera</taxon>
        <taxon>Endopterygota</taxon>
        <taxon>Diptera</taxon>
        <taxon>Nematocera</taxon>
        <taxon>Culicoidea</taxon>
        <taxon>Culicidae</taxon>
        <taxon>Anophelinae</taxon>
        <taxon>Anopheles</taxon>
    </lineage>
</organism>
<sequence length="114" mass="12851">MYNLLIISLSFVVSGEHTTPHTTTLLVVVVAVRYYIAILLGSGLSTKTTHGCLRVHYATEVNITSNGFYIFVCYNHVTIFAWDRYADTRRLSWLAGSRKAQRIHAITIPIIIHS</sequence>
<dbReference type="AlphaFoldDB" id="A0A2M3ZR05"/>
<feature type="chain" id="PRO_5015005566" evidence="2">
    <location>
        <begin position="16"/>
        <end position="114"/>
    </location>
</feature>
<evidence type="ECO:0000256" key="1">
    <source>
        <dbReference type="SAM" id="Phobius"/>
    </source>
</evidence>
<name>A0A2M3ZR05_9DIPT</name>
<reference evidence="3" key="1">
    <citation type="submission" date="2018-01" db="EMBL/GenBank/DDBJ databases">
        <title>An insight into the sialome of Amazonian anophelines.</title>
        <authorList>
            <person name="Ribeiro J.M."/>
            <person name="Scarpassa V."/>
            <person name="Calvo E."/>
        </authorList>
    </citation>
    <scope>NUCLEOTIDE SEQUENCE</scope>
    <source>
        <tissue evidence="3">Salivary glands</tissue>
    </source>
</reference>